<dbReference type="Pfam" id="PF12654">
    <property type="entry name" value="DUF3786"/>
    <property type="match status" value="1"/>
</dbReference>
<evidence type="ECO:0000256" key="1">
    <source>
        <dbReference type="ARBA" id="ARBA00022485"/>
    </source>
</evidence>
<dbReference type="GO" id="GO:0046872">
    <property type="term" value="F:metal ion binding"/>
    <property type="evidence" value="ECO:0007669"/>
    <property type="project" value="UniProtKB-KW"/>
</dbReference>
<protein>
    <recommendedName>
        <fullName evidence="5">4Fe-4S domain-containing protein</fullName>
    </recommendedName>
</protein>
<dbReference type="GO" id="GO:0051539">
    <property type="term" value="F:4 iron, 4 sulfur cluster binding"/>
    <property type="evidence" value="ECO:0007669"/>
    <property type="project" value="UniProtKB-KW"/>
</dbReference>
<keyword evidence="7" id="KW-1185">Reference proteome</keyword>
<evidence type="ECO:0000256" key="4">
    <source>
        <dbReference type="ARBA" id="ARBA00023014"/>
    </source>
</evidence>
<dbReference type="Gene3D" id="1.10.15.40">
    <property type="entry name" value="Electron transport complex subunit B, putative Fe-S cluster"/>
    <property type="match status" value="1"/>
</dbReference>
<dbReference type="Pfam" id="PF04060">
    <property type="entry name" value="FeS"/>
    <property type="match status" value="1"/>
</dbReference>
<reference evidence="7" key="1">
    <citation type="submission" date="2018-02" db="EMBL/GenBank/DDBJ databases">
        <title>Genome sequence of Desulfocucumis palustris strain NAW-5.</title>
        <authorList>
            <person name="Watanabe M."/>
            <person name="Kojima H."/>
            <person name="Fukui M."/>
        </authorList>
    </citation>
    <scope>NUCLEOTIDE SEQUENCE [LARGE SCALE GENOMIC DNA]</scope>
    <source>
        <strain evidence="7">NAW-5</strain>
    </source>
</reference>
<evidence type="ECO:0000313" key="6">
    <source>
        <dbReference type="EMBL" id="GBF32940.1"/>
    </source>
</evidence>
<dbReference type="AlphaFoldDB" id="A0A2L2XA45"/>
<evidence type="ECO:0000256" key="3">
    <source>
        <dbReference type="ARBA" id="ARBA00023004"/>
    </source>
</evidence>
<dbReference type="PROSITE" id="PS51656">
    <property type="entry name" value="4FE4S"/>
    <property type="match status" value="1"/>
</dbReference>
<gene>
    <name evidence="6" type="ORF">DCCM_2037</name>
</gene>
<dbReference type="Proteomes" id="UP000239549">
    <property type="component" value="Unassembled WGS sequence"/>
</dbReference>
<evidence type="ECO:0000256" key="2">
    <source>
        <dbReference type="ARBA" id="ARBA00022723"/>
    </source>
</evidence>
<dbReference type="EMBL" id="BFAV01000071">
    <property type="protein sequence ID" value="GBF32940.1"/>
    <property type="molecule type" value="Genomic_DNA"/>
</dbReference>
<evidence type="ECO:0000313" key="7">
    <source>
        <dbReference type="Proteomes" id="UP000239549"/>
    </source>
</evidence>
<dbReference type="InterPro" id="IPR024264">
    <property type="entry name" value="DUF3786"/>
</dbReference>
<evidence type="ECO:0000259" key="5">
    <source>
        <dbReference type="PROSITE" id="PS51656"/>
    </source>
</evidence>
<dbReference type="OrthoDB" id="9793312at2"/>
<sequence>MSQINNPLEIYKLLPKSNCRQCLAPTCLAFAAEVIKGQKQLGNCPHLDKNIIEQLNGKIVRQTNFEQHLEKTLTDLKNKIKTVDFPSSAERLGAKLSNDKLTIKCLGKNFTVDTGGNITSDCHVNVWVTIPLLNYIISSAGTNVSGKWVPFRELKNGMKFNPLFEQRCEKPLKQIADAHTELFEDMIYIFGGKQVTTGFPFNISIVLYPLPGVPILLCYSKPEDDLESRLNIFFDATAEDNLNVESIYMLFGGLVLMLQKITSRHGVRPLTY</sequence>
<name>A0A2L2XA45_9FIRM</name>
<proteinExistence type="predicted"/>
<accession>A0A2L2XA45</accession>
<dbReference type="RefSeq" id="WP_104371402.1">
    <property type="nucleotide sequence ID" value="NZ_BFAV01000071.1"/>
</dbReference>
<comment type="caution">
    <text evidence="6">The sequence shown here is derived from an EMBL/GenBank/DDBJ whole genome shotgun (WGS) entry which is preliminary data.</text>
</comment>
<feature type="domain" description="4Fe-4S" evidence="5">
    <location>
        <begin position="2"/>
        <end position="61"/>
    </location>
</feature>
<keyword evidence="4" id="KW-0411">Iron-sulfur</keyword>
<organism evidence="6 7">
    <name type="scientific">Desulfocucumis palustris</name>
    <dbReference type="NCBI Taxonomy" id="1898651"/>
    <lineage>
        <taxon>Bacteria</taxon>
        <taxon>Bacillati</taxon>
        <taxon>Bacillota</taxon>
        <taxon>Clostridia</taxon>
        <taxon>Eubacteriales</taxon>
        <taxon>Desulfocucumaceae</taxon>
        <taxon>Desulfocucumis</taxon>
    </lineage>
</organism>
<keyword evidence="2" id="KW-0479">Metal-binding</keyword>
<keyword evidence="3" id="KW-0408">Iron</keyword>
<dbReference type="InterPro" id="IPR007202">
    <property type="entry name" value="4Fe-4S_dom"/>
</dbReference>
<keyword evidence="1" id="KW-0004">4Fe-4S</keyword>